<dbReference type="Gene3D" id="4.10.810.10">
    <property type="entry name" value="Virus Scaffolding Protein, Chain A"/>
    <property type="match status" value="1"/>
</dbReference>
<dbReference type="InterPro" id="IPR027393">
    <property type="entry name" value="Virus_scaffolding_prot_C"/>
</dbReference>
<name>A0A3D4S7W3_9ENTE</name>
<protein>
    <recommendedName>
        <fullName evidence="1">UPF0302 domain-containing protein</fullName>
    </recommendedName>
</protein>
<dbReference type="AlphaFoldDB" id="A0A3D4S7W3"/>
<proteinExistence type="predicted"/>
<feature type="domain" description="UPF0302" evidence="1">
    <location>
        <begin position="22"/>
        <end position="119"/>
    </location>
</feature>
<evidence type="ECO:0000313" key="3">
    <source>
        <dbReference type="Proteomes" id="UP000262195"/>
    </source>
</evidence>
<dbReference type="Gene3D" id="3.40.1530.30">
    <property type="entry name" value="Uncharacterised family UPF0302, N-terminal domain"/>
    <property type="match status" value="1"/>
</dbReference>
<reference evidence="2 3" key="1">
    <citation type="journal article" date="2018" name="Nat. Biotechnol.">
        <title>A standardized bacterial taxonomy based on genome phylogeny substantially revises the tree of life.</title>
        <authorList>
            <person name="Parks D.H."/>
            <person name="Chuvochina M."/>
            <person name="Waite D.W."/>
            <person name="Rinke C."/>
            <person name="Skarshewski A."/>
            <person name="Chaumeil P.A."/>
            <person name="Hugenholtz P."/>
        </authorList>
    </citation>
    <scope>NUCLEOTIDE SEQUENCE [LARGE SCALE GENOMIC DNA]</scope>
    <source>
        <strain evidence="2">UBA11306</strain>
    </source>
</reference>
<dbReference type="PIRSF" id="PIRSF007165">
    <property type="entry name" value="UCP007165"/>
    <property type="match status" value="1"/>
</dbReference>
<dbReference type="Pfam" id="PF08864">
    <property type="entry name" value="UPF0302"/>
    <property type="match status" value="1"/>
</dbReference>
<dbReference type="EMBL" id="DQHO01000031">
    <property type="protein sequence ID" value="HCS94051.1"/>
    <property type="molecule type" value="Genomic_DNA"/>
</dbReference>
<accession>A0A3D4S7W3</accession>
<gene>
    <name evidence="2" type="ORF">DIW15_05025</name>
</gene>
<dbReference type="InterPro" id="IPR011188">
    <property type="entry name" value="UPF0302"/>
</dbReference>
<sequence length="200" mass="23888">MIYTQKNCCYWRRRFLVISDKDKHRFLEWLIANQDLKDKECFWIINYLLNHNYLLSRIHFTIDVHLLNNGIVIVSDDNETDHFHFFHEGKDHYNPETAFEALRVDWKSHYYLEIKCPNSISLLQEFNVFEDNPSEKGVDQTDEDLESAVSPKAIELALEDINRKLTLSLISRDIDQALDEKNLSQFQDLCQKYQTIKEQK</sequence>
<dbReference type="STRING" id="1121105.GCA_000421665_00605"/>
<dbReference type="InterPro" id="IPR014963">
    <property type="entry name" value="UPF0302_N"/>
</dbReference>
<comment type="caution">
    <text evidence="2">The sequence shown here is derived from an EMBL/GenBank/DDBJ whole genome shotgun (WGS) entry which is preliminary data.</text>
</comment>
<organism evidence="2 3">
    <name type="scientific">Bavariicoccus seileri</name>
    <dbReference type="NCBI Taxonomy" id="549685"/>
    <lineage>
        <taxon>Bacteria</taxon>
        <taxon>Bacillati</taxon>
        <taxon>Bacillota</taxon>
        <taxon>Bacilli</taxon>
        <taxon>Lactobacillales</taxon>
        <taxon>Enterococcaceae</taxon>
        <taxon>Bavariicoccus</taxon>
    </lineage>
</organism>
<evidence type="ECO:0000259" key="1">
    <source>
        <dbReference type="Pfam" id="PF08864"/>
    </source>
</evidence>
<dbReference type="InterPro" id="IPR038091">
    <property type="entry name" value="UPF0302_N_sf"/>
</dbReference>
<evidence type="ECO:0000313" key="2">
    <source>
        <dbReference type="EMBL" id="HCS94051.1"/>
    </source>
</evidence>
<dbReference type="Proteomes" id="UP000262195">
    <property type="component" value="Unassembled WGS sequence"/>
</dbReference>